<dbReference type="InterPro" id="IPR011990">
    <property type="entry name" value="TPR-like_helical_dom_sf"/>
</dbReference>
<dbReference type="GO" id="GO:0003723">
    <property type="term" value="F:RNA binding"/>
    <property type="evidence" value="ECO:0007669"/>
    <property type="project" value="InterPro"/>
</dbReference>
<evidence type="ECO:0000256" key="2">
    <source>
        <dbReference type="PROSITE-ProRule" id="PRU00708"/>
    </source>
</evidence>
<dbReference type="Gene3D" id="1.25.40.10">
    <property type="entry name" value="Tetratricopeptide repeat domain"/>
    <property type="match status" value="3"/>
</dbReference>
<dbReference type="Proteomes" id="UP000315295">
    <property type="component" value="Unassembled WGS sequence"/>
</dbReference>
<feature type="repeat" description="PPR" evidence="2">
    <location>
        <begin position="5"/>
        <end position="39"/>
    </location>
</feature>
<comment type="caution">
    <text evidence="3">The sequence shown here is derived from an EMBL/GenBank/DDBJ whole genome shotgun (WGS) entry which is preliminary data.</text>
</comment>
<keyword evidence="4" id="KW-1185">Reference proteome</keyword>
<dbReference type="GO" id="GO:0009451">
    <property type="term" value="P:RNA modification"/>
    <property type="evidence" value="ECO:0007669"/>
    <property type="project" value="InterPro"/>
</dbReference>
<reference evidence="3 4" key="1">
    <citation type="journal article" date="2019" name="G3 (Bethesda)">
        <title>Sequencing of a Wild Apple (Malus baccata) Genome Unravels the Differences Between Cultivated and Wild Apple Species Regarding Disease Resistance and Cold Tolerance.</title>
        <authorList>
            <person name="Chen X."/>
        </authorList>
    </citation>
    <scope>NUCLEOTIDE SEQUENCE [LARGE SCALE GENOMIC DNA]</scope>
    <source>
        <strain evidence="4">cv. Shandingzi</strain>
        <tissue evidence="3">Leaves</tissue>
    </source>
</reference>
<dbReference type="PANTHER" id="PTHR24015">
    <property type="entry name" value="OS07G0578800 PROTEIN-RELATED"/>
    <property type="match status" value="1"/>
</dbReference>
<evidence type="ECO:0000313" key="4">
    <source>
        <dbReference type="Proteomes" id="UP000315295"/>
    </source>
</evidence>
<dbReference type="Pfam" id="PF01535">
    <property type="entry name" value="PPR"/>
    <property type="match status" value="2"/>
</dbReference>
<feature type="repeat" description="PPR" evidence="2">
    <location>
        <begin position="271"/>
        <end position="305"/>
    </location>
</feature>
<dbReference type="PANTHER" id="PTHR24015:SF548">
    <property type="entry name" value="OS08G0340900 PROTEIN"/>
    <property type="match status" value="1"/>
</dbReference>
<proteinExistence type="predicted"/>
<dbReference type="AlphaFoldDB" id="A0A540M3X0"/>
<feature type="repeat" description="PPR" evidence="2">
    <location>
        <begin position="106"/>
        <end position="140"/>
    </location>
</feature>
<sequence>MPKRNLISYNSLISGYNEVGLFEKAMGVFNEARMAGLKLDRFTYAGALSVCGQTSDFELGKLVHGLIVVNGSGSEVVLTNSLIDMYSKCGRVDHARKLFQSSDNLDHVSWNSLIACYARIGANEETLTTLVKMHQCGLSLNTYTLESALKACGKILDNSGLFGKILHGYTVKLGLDLDVVEGTTLLDMYAKTCGLEMQRLGIKPSTFTFSIILRACKLVEALEYEKQVHSQVHKYDLQGDEFIGSGLIDFYSSVGLSDYALRYFNLTPRLDIVSWTSMVAGYLQNGETESAFDLFYRLLESGMKPDEFIISSMLGACADLAAARSGEQIQGYAVKAGLGKFTVVQNSQICMYAKSGDIDSANLAFTERILMWFPGP</sequence>
<organism evidence="3 4">
    <name type="scientific">Malus baccata</name>
    <name type="common">Siberian crab apple</name>
    <name type="synonym">Pyrus baccata</name>
    <dbReference type="NCBI Taxonomy" id="106549"/>
    <lineage>
        <taxon>Eukaryota</taxon>
        <taxon>Viridiplantae</taxon>
        <taxon>Streptophyta</taxon>
        <taxon>Embryophyta</taxon>
        <taxon>Tracheophyta</taxon>
        <taxon>Spermatophyta</taxon>
        <taxon>Magnoliopsida</taxon>
        <taxon>eudicotyledons</taxon>
        <taxon>Gunneridae</taxon>
        <taxon>Pentapetalae</taxon>
        <taxon>rosids</taxon>
        <taxon>fabids</taxon>
        <taxon>Rosales</taxon>
        <taxon>Rosaceae</taxon>
        <taxon>Amygdaloideae</taxon>
        <taxon>Maleae</taxon>
        <taxon>Malus</taxon>
    </lineage>
</organism>
<dbReference type="NCBIfam" id="TIGR00756">
    <property type="entry name" value="PPR"/>
    <property type="match status" value="3"/>
</dbReference>
<evidence type="ECO:0000256" key="1">
    <source>
        <dbReference type="ARBA" id="ARBA00022737"/>
    </source>
</evidence>
<dbReference type="FunFam" id="1.25.40.10:FF:000285">
    <property type="entry name" value="Pentatricopeptide repeat-containing protein, chloroplastic"/>
    <property type="match status" value="1"/>
</dbReference>
<dbReference type="InterPro" id="IPR002885">
    <property type="entry name" value="PPR_rpt"/>
</dbReference>
<dbReference type="STRING" id="106549.A0A540M3X0"/>
<dbReference type="InterPro" id="IPR046960">
    <property type="entry name" value="PPR_At4g14850-like_plant"/>
</dbReference>
<dbReference type="PROSITE" id="PS51375">
    <property type="entry name" value="PPR"/>
    <property type="match status" value="3"/>
</dbReference>
<dbReference type="FunFam" id="1.25.40.10:FF:000227">
    <property type="entry name" value="Pentatricopeptide repeat-containing protein At3g13880"/>
    <property type="match status" value="1"/>
</dbReference>
<name>A0A540M3X0_MALBA</name>
<evidence type="ECO:0000313" key="3">
    <source>
        <dbReference type="EMBL" id="TQD93441.1"/>
    </source>
</evidence>
<evidence type="ECO:0008006" key="5">
    <source>
        <dbReference type="Google" id="ProtNLM"/>
    </source>
</evidence>
<protein>
    <recommendedName>
        <fullName evidence="5">Pentacotripeptide-repeat region of PRORP domain-containing protein</fullName>
    </recommendedName>
</protein>
<accession>A0A540M3X0</accession>
<keyword evidence="1" id="KW-0677">Repeat</keyword>
<gene>
    <name evidence="3" type="ORF">C1H46_020960</name>
</gene>
<dbReference type="EMBL" id="VIEB01000368">
    <property type="protein sequence ID" value="TQD93441.1"/>
    <property type="molecule type" value="Genomic_DNA"/>
</dbReference>
<dbReference type="Pfam" id="PF13041">
    <property type="entry name" value="PPR_2"/>
    <property type="match status" value="2"/>
</dbReference>